<comment type="caution">
    <text evidence="10">The sequence shown here is derived from an EMBL/GenBank/DDBJ whole genome shotgun (WGS) entry which is preliminary data.</text>
</comment>
<name>A0A1F6NIG1_9BACT</name>
<keyword evidence="5" id="KW-0573">Peptidoglycan synthesis</keyword>
<organism evidence="10 11">
    <name type="scientific">Candidatus Magasanikbacteria bacterium RIFOXYA2_FULL_44_8</name>
    <dbReference type="NCBI Taxonomy" id="1798696"/>
    <lineage>
        <taxon>Bacteria</taxon>
        <taxon>Candidatus Magasanikiibacteriota</taxon>
    </lineage>
</organism>
<dbReference type="GO" id="GO:0009002">
    <property type="term" value="F:serine-type D-Ala-D-Ala carboxypeptidase activity"/>
    <property type="evidence" value="ECO:0007669"/>
    <property type="project" value="InterPro"/>
</dbReference>
<dbReference type="GO" id="GO:0009252">
    <property type="term" value="P:peptidoglycan biosynthetic process"/>
    <property type="evidence" value="ECO:0007669"/>
    <property type="project" value="UniProtKB-KW"/>
</dbReference>
<dbReference type="InterPro" id="IPR001967">
    <property type="entry name" value="Peptidase_S11_N"/>
</dbReference>
<dbReference type="AlphaFoldDB" id="A0A1F6NIG1"/>
<keyword evidence="6" id="KW-0961">Cell wall biogenesis/degradation</keyword>
<comment type="similarity">
    <text evidence="1 8">Belongs to the peptidase S11 family.</text>
</comment>
<accession>A0A1F6NIG1</accession>
<feature type="binding site" evidence="7">
    <location>
        <position position="155"/>
    </location>
    <ligand>
        <name>substrate</name>
    </ligand>
</feature>
<dbReference type="InterPro" id="IPR018044">
    <property type="entry name" value="Peptidase_S11"/>
</dbReference>
<evidence type="ECO:0000256" key="6">
    <source>
        <dbReference type="ARBA" id="ARBA00023316"/>
    </source>
</evidence>
<dbReference type="PANTHER" id="PTHR21581">
    <property type="entry name" value="D-ALANYL-D-ALANINE CARBOXYPEPTIDASE"/>
    <property type="match status" value="1"/>
</dbReference>
<sequence length="205" mass="22367">MTALVALDYYNPDTLLQVEGGPRSVGAKAELVKDDLITVRDALYALLVPSGNDAAVTLAENFPGGYRKFVEKMNVKVASLGLANTNFVNVSGVDSPNHFTSVYDITMLAKQALDRPLLKSIVSTRKITLKSEKGNIYPLITTNLLLGRPGVLGIKTGWTPQAGECLVTLVDRNGHPIIISLLGSKDRFGETEKLINWVYTNFSWE</sequence>
<dbReference type="PRINTS" id="PR00725">
    <property type="entry name" value="DADACBPTASE1"/>
</dbReference>
<evidence type="ECO:0000256" key="2">
    <source>
        <dbReference type="ARBA" id="ARBA00022729"/>
    </source>
</evidence>
<dbReference type="GO" id="GO:0071555">
    <property type="term" value="P:cell wall organization"/>
    <property type="evidence" value="ECO:0007669"/>
    <property type="project" value="UniProtKB-KW"/>
</dbReference>
<dbReference type="SUPFAM" id="SSF56601">
    <property type="entry name" value="beta-lactamase/transpeptidase-like"/>
    <property type="match status" value="1"/>
</dbReference>
<evidence type="ECO:0000256" key="1">
    <source>
        <dbReference type="ARBA" id="ARBA00007164"/>
    </source>
</evidence>
<evidence type="ECO:0000256" key="8">
    <source>
        <dbReference type="RuleBase" id="RU004016"/>
    </source>
</evidence>
<proteinExistence type="inferred from homology"/>
<dbReference type="Proteomes" id="UP000177803">
    <property type="component" value="Unassembled WGS sequence"/>
</dbReference>
<dbReference type="Gene3D" id="3.40.710.10">
    <property type="entry name" value="DD-peptidase/beta-lactamase superfamily"/>
    <property type="match status" value="1"/>
</dbReference>
<evidence type="ECO:0000313" key="11">
    <source>
        <dbReference type="Proteomes" id="UP000177803"/>
    </source>
</evidence>
<keyword evidence="2" id="KW-0732">Signal</keyword>
<gene>
    <name evidence="10" type="ORF">A2261_01245</name>
</gene>
<evidence type="ECO:0000256" key="5">
    <source>
        <dbReference type="ARBA" id="ARBA00022984"/>
    </source>
</evidence>
<dbReference type="GO" id="GO:0008360">
    <property type="term" value="P:regulation of cell shape"/>
    <property type="evidence" value="ECO:0007669"/>
    <property type="project" value="UniProtKB-KW"/>
</dbReference>
<dbReference type="Pfam" id="PF00768">
    <property type="entry name" value="Peptidase_S11"/>
    <property type="match status" value="1"/>
</dbReference>
<keyword evidence="3" id="KW-0378">Hydrolase</keyword>
<reference evidence="10 11" key="1">
    <citation type="journal article" date="2016" name="Nat. Commun.">
        <title>Thousands of microbial genomes shed light on interconnected biogeochemical processes in an aquifer system.</title>
        <authorList>
            <person name="Anantharaman K."/>
            <person name="Brown C.T."/>
            <person name="Hug L.A."/>
            <person name="Sharon I."/>
            <person name="Castelle C.J."/>
            <person name="Probst A.J."/>
            <person name="Thomas B.C."/>
            <person name="Singh A."/>
            <person name="Wilkins M.J."/>
            <person name="Karaoz U."/>
            <person name="Brodie E.L."/>
            <person name="Williams K.H."/>
            <person name="Hubbard S.S."/>
            <person name="Banfield J.F."/>
        </authorList>
    </citation>
    <scope>NUCLEOTIDE SEQUENCE [LARGE SCALE GENOMIC DNA]</scope>
</reference>
<dbReference type="EMBL" id="MFQR01000070">
    <property type="protein sequence ID" value="OGH83702.1"/>
    <property type="molecule type" value="Genomic_DNA"/>
</dbReference>
<dbReference type="PANTHER" id="PTHR21581:SF6">
    <property type="entry name" value="TRAFFICKING PROTEIN PARTICLE COMPLEX SUBUNIT 12"/>
    <property type="match status" value="1"/>
</dbReference>
<evidence type="ECO:0000259" key="9">
    <source>
        <dbReference type="Pfam" id="PF00768"/>
    </source>
</evidence>
<evidence type="ECO:0000256" key="4">
    <source>
        <dbReference type="ARBA" id="ARBA00022960"/>
    </source>
</evidence>
<evidence type="ECO:0000313" key="10">
    <source>
        <dbReference type="EMBL" id="OGH83702.1"/>
    </source>
</evidence>
<evidence type="ECO:0000256" key="3">
    <source>
        <dbReference type="ARBA" id="ARBA00022801"/>
    </source>
</evidence>
<feature type="domain" description="Peptidase S11 D-alanyl-D-alanine carboxypeptidase A N-terminal" evidence="9">
    <location>
        <begin position="31"/>
        <end position="184"/>
    </location>
</feature>
<protein>
    <recommendedName>
        <fullName evidence="9">Peptidase S11 D-alanyl-D-alanine carboxypeptidase A N-terminal domain-containing protein</fullName>
    </recommendedName>
</protein>
<dbReference type="InterPro" id="IPR012338">
    <property type="entry name" value="Beta-lactam/transpept-like"/>
</dbReference>
<evidence type="ECO:0000256" key="7">
    <source>
        <dbReference type="PIRSR" id="PIRSR618044-2"/>
    </source>
</evidence>
<keyword evidence="4" id="KW-0133">Cell shape</keyword>
<dbReference type="GO" id="GO:0006508">
    <property type="term" value="P:proteolysis"/>
    <property type="evidence" value="ECO:0007669"/>
    <property type="project" value="InterPro"/>
</dbReference>